<dbReference type="GO" id="GO:0005886">
    <property type="term" value="C:plasma membrane"/>
    <property type="evidence" value="ECO:0007669"/>
    <property type="project" value="UniProtKB-SubCell"/>
</dbReference>
<dbReference type="EMBL" id="CCMZ01000034">
    <property type="protein sequence ID" value="CDX23970.1"/>
    <property type="molecule type" value="Genomic_DNA"/>
</dbReference>
<keyword evidence="5 6" id="KW-0472">Membrane</keyword>
<feature type="transmembrane region" description="Helical" evidence="6">
    <location>
        <begin position="15"/>
        <end position="43"/>
    </location>
</feature>
<feature type="transmembrane region" description="Helical" evidence="6">
    <location>
        <begin position="187"/>
        <end position="205"/>
    </location>
</feature>
<sequence length="206" mass="20744">MAGGILNEAQPWQQLLALIVAATVVMGSPGPATISVTAVGAAFGLRPSLGYTSGVVLGTIAVLLAVAAGIFGILTSVPGVAPVLAIASAAYILYLAFRIATAPPLTERGSTATKPDFLGGFMLAVANPKAYVAIAAVFAGAASQADALGVSTRLLVLAAMIVAIHVVWLLAGTAFARFLRHPLASRIINLLFASTLVLATALAALR</sequence>
<dbReference type="PANTHER" id="PTHR30086:SF20">
    <property type="entry name" value="ARGININE EXPORTER PROTEIN ARGO-RELATED"/>
    <property type="match status" value="1"/>
</dbReference>
<evidence type="ECO:0000256" key="1">
    <source>
        <dbReference type="ARBA" id="ARBA00004651"/>
    </source>
</evidence>
<dbReference type="AlphaFoldDB" id="A0A090E3D0"/>
<proteinExistence type="predicted"/>
<feature type="transmembrane region" description="Helical" evidence="6">
    <location>
        <begin position="80"/>
        <end position="97"/>
    </location>
</feature>
<keyword evidence="3 6" id="KW-0812">Transmembrane</keyword>
<dbReference type="Pfam" id="PF01810">
    <property type="entry name" value="LysE"/>
    <property type="match status" value="1"/>
</dbReference>
<comment type="subcellular location">
    <subcellularLocation>
        <location evidence="1">Cell membrane</location>
        <topology evidence="1">Multi-pass membrane protein</topology>
    </subcellularLocation>
</comment>
<evidence type="ECO:0000313" key="7">
    <source>
        <dbReference type="EMBL" id="CDX23970.1"/>
    </source>
</evidence>
<feature type="transmembrane region" description="Helical" evidence="6">
    <location>
        <begin position="55"/>
        <end position="74"/>
    </location>
</feature>
<accession>A0A090E3D0</accession>
<organism evidence="7 8">
    <name type="scientific">Mesorhizobium plurifarium</name>
    <dbReference type="NCBI Taxonomy" id="69974"/>
    <lineage>
        <taxon>Bacteria</taxon>
        <taxon>Pseudomonadati</taxon>
        <taxon>Pseudomonadota</taxon>
        <taxon>Alphaproteobacteria</taxon>
        <taxon>Hyphomicrobiales</taxon>
        <taxon>Phyllobacteriaceae</taxon>
        <taxon>Mesorhizobium</taxon>
    </lineage>
</organism>
<keyword evidence="8" id="KW-1185">Reference proteome</keyword>
<evidence type="ECO:0000256" key="3">
    <source>
        <dbReference type="ARBA" id="ARBA00022692"/>
    </source>
</evidence>
<name>A0A090E3D0_MESPL</name>
<gene>
    <name evidence="7" type="ORF">MPL3356_40644</name>
</gene>
<evidence type="ECO:0008006" key="9">
    <source>
        <dbReference type="Google" id="ProtNLM"/>
    </source>
</evidence>
<feature type="transmembrane region" description="Helical" evidence="6">
    <location>
        <begin position="117"/>
        <end position="142"/>
    </location>
</feature>
<keyword evidence="4 6" id="KW-1133">Transmembrane helix</keyword>
<dbReference type="InterPro" id="IPR001123">
    <property type="entry name" value="LeuE-type"/>
</dbReference>
<evidence type="ECO:0000256" key="2">
    <source>
        <dbReference type="ARBA" id="ARBA00022475"/>
    </source>
</evidence>
<keyword evidence="2" id="KW-1003">Cell membrane</keyword>
<evidence type="ECO:0000256" key="4">
    <source>
        <dbReference type="ARBA" id="ARBA00022989"/>
    </source>
</evidence>
<evidence type="ECO:0000256" key="5">
    <source>
        <dbReference type="ARBA" id="ARBA00023136"/>
    </source>
</evidence>
<evidence type="ECO:0000313" key="8">
    <source>
        <dbReference type="Proteomes" id="UP000045285"/>
    </source>
</evidence>
<dbReference type="Proteomes" id="UP000045285">
    <property type="component" value="Unassembled WGS sequence"/>
</dbReference>
<protein>
    <recommendedName>
        <fullName evidence="9">LysE family translocator</fullName>
    </recommendedName>
</protein>
<dbReference type="GO" id="GO:0015171">
    <property type="term" value="F:amino acid transmembrane transporter activity"/>
    <property type="evidence" value="ECO:0007669"/>
    <property type="project" value="TreeGrafter"/>
</dbReference>
<reference evidence="8" key="1">
    <citation type="submission" date="2014-08" db="EMBL/GenBank/DDBJ databases">
        <authorList>
            <person name="Moulin L."/>
        </authorList>
    </citation>
    <scope>NUCLEOTIDE SEQUENCE [LARGE SCALE GENOMIC DNA]</scope>
</reference>
<dbReference type="PANTHER" id="PTHR30086">
    <property type="entry name" value="ARGININE EXPORTER PROTEIN ARGO"/>
    <property type="match status" value="1"/>
</dbReference>
<evidence type="ECO:0000256" key="6">
    <source>
        <dbReference type="SAM" id="Phobius"/>
    </source>
</evidence>
<feature type="transmembrane region" description="Helical" evidence="6">
    <location>
        <begin position="154"/>
        <end position="175"/>
    </location>
</feature>